<feature type="region of interest" description="Disordered" evidence="1">
    <location>
        <begin position="265"/>
        <end position="300"/>
    </location>
</feature>
<reference evidence="3" key="1">
    <citation type="journal article" date="2020" name="bioRxiv">
        <title>Whole genome comparisons of ergot fungi reveals the divergence and evolution of species within the genus Claviceps are the result of varying mechanisms driving genome evolution and host range expansion.</title>
        <authorList>
            <person name="Wyka S.A."/>
            <person name="Mondo S.J."/>
            <person name="Liu M."/>
            <person name="Dettman J."/>
            <person name="Nalam V."/>
            <person name="Broders K.D."/>
        </authorList>
    </citation>
    <scope>NUCLEOTIDE SEQUENCE</scope>
    <source>
        <strain evidence="3">CCC 489</strain>
    </source>
</reference>
<feature type="region of interest" description="Disordered" evidence="1">
    <location>
        <begin position="327"/>
        <end position="360"/>
    </location>
</feature>
<dbReference type="AlphaFoldDB" id="A0A8K0J8G0"/>
<feature type="compositionally biased region" description="Basic and acidic residues" evidence="1">
    <location>
        <begin position="335"/>
        <end position="360"/>
    </location>
</feature>
<evidence type="ECO:0000256" key="1">
    <source>
        <dbReference type="SAM" id="MobiDB-lite"/>
    </source>
</evidence>
<sequence length="360" mass="38271">MSSSLADGPILDFSGNFASPSADWRRRVLTPFSGARVNYSVVAGPADVGRVTWVGGRDEWFSGAREATIDALVVGGRDGEGGGGESSARQWLSRGEDDVTGQHFITVHVQSWLQGRGGANGIGGDGSTSPQPGDYMRLRIEWTRPDGPRRKGVSSSGLFTVAESEDTAAVLQKWNQEIVQTFDGGQQNGYEEDAAPETGSPPPPSPPPPLPSSTTEPSSGNKSSSPSPSPPMSPGAVAGIATGCGIAVILLTTALIWYVVTRRRRPGHGRRPHQQPVRHGDDAHGKTAARAAHPTQPPYSEVNLVGGDYGGDGGVDSSIRHQHVAPAANFAQRGMTDDERQRWDEEERQLDDEIARKQGR</sequence>
<accession>A0A8K0J8G0</accession>
<dbReference type="OrthoDB" id="4961347at2759"/>
<feature type="compositionally biased region" description="Pro residues" evidence="1">
    <location>
        <begin position="199"/>
        <end position="211"/>
    </location>
</feature>
<name>A0A8K0J8G0_9HYPO</name>
<organism evidence="3 4">
    <name type="scientific">Claviceps africana</name>
    <dbReference type="NCBI Taxonomy" id="83212"/>
    <lineage>
        <taxon>Eukaryota</taxon>
        <taxon>Fungi</taxon>
        <taxon>Dikarya</taxon>
        <taxon>Ascomycota</taxon>
        <taxon>Pezizomycotina</taxon>
        <taxon>Sordariomycetes</taxon>
        <taxon>Hypocreomycetidae</taxon>
        <taxon>Hypocreales</taxon>
        <taxon>Clavicipitaceae</taxon>
        <taxon>Claviceps</taxon>
    </lineage>
</organism>
<keyword evidence="2" id="KW-0472">Membrane</keyword>
<protein>
    <submittedName>
        <fullName evidence="3">Uncharacterized protein</fullName>
    </submittedName>
</protein>
<gene>
    <name evidence="3" type="ORF">E4U42_003874</name>
</gene>
<evidence type="ECO:0000313" key="4">
    <source>
        <dbReference type="Proteomes" id="UP000811619"/>
    </source>
</evidence>
<dbReference type="Proteomes" id="UP000811619">
    <property type="component" value="Unassembled WGS sequence"/>
</dbReference>
<proteinExistence type="predicted"/>
<dbReference type="EMBL" id="SRPY01000330">
    <property type="protein sequence ID" value="KAG5925857.1"/>
    <property type="molecule type" value="Genomic_DNA"/>
</dbReference>
<keyword evidence="2" id="KW-0812">Transmembrane</keyword>
<keyword evidence="2" id="KW-1133">Transmembrane helix</keyword>
<feature type="compositionally biased region" description="Low complexity" evidence="1">
    <location>
        <begin position="212"/>
        <end position="226"/>
    </location>
</feature>
<keyword evidence="4" id="KW-1185">Reference proteome</keyword>
<feature type="transmembrane region" description="Helical" evidence="2">
    <location>
        <begin position="236"/>
        <end position="260"/>
    </location>
</feature>
<evidence type="ECO:0000256" key="2">
    <source>
        <dbReference type="SAM" id="Phobius"/>
    </source>
</evidence>
<evidence type="ECO:0000313" key="3">
    <source>
        <dbReference type="EMBL" id="KAG5925857.1"/>
    </source>
</evidence>
<feature type="region of interest" description="Disordered" evidence="1">
    <location>
        <begin position="186"/>
        <end position="234"/>
    </location>
</feature>
<comment type="caution">
    <text evidence="3">The sequence shown here is derived from an EMBL/GenBank/DDBJ whole genome shotgun (WGS) entry which is preliminary data.</text>
</comment>